<evidence type="ECO:0000313" key="3">
    <source>
        <dbReference type="Proteomes" id="UP000193922"/>
    </source>
</evidence>
<gene>
    <name evidence="2" type="ORF">DL89DRAFT_256190</name>
</gene>
<feature type="compositionally biased region" description="Polar residues" evidence="1">
    <location>
        <begin position="336"/>
        <end position="353"/>
    </location>
</feature>
<dbReference type="Proteomes" id="UP000193922">
    <property type="component" value="Unassembled WGS sequence"/>
</dbReference>
<accession>A0A1Y1WCH0</accession>
<feature type="region of interest" description="Disordered" evidence="1">
    <location>
        <begin position="1"/>
        <end position="50"/>
    </location>
</feature>
<reference evidence="2 3" key="1">
    <citation type="submission" date="2016-07" db="EMBL/GenBank/DDBJ databases">
        <title>Pervasive Adenine N6-methylation of Active Genes in Fungi.</title>
        <authorList>
            <consortium name="DOE Joint Genome Institute"/>
            <person name="Mondo S.J."/>
            <person name="Dannebaum R.O."/>
            <person name="Kuo R.C."/>
            <person name="Labutti K."/>
            <person name="Haridas S."/>
            <person name="Kuo A."/>
            <person name="Salamov A."/>
            <person name="Ahrendt S.R."/>
            <person name="Lipzen A."/>
            <person name="Sullivan W."/>
            <person name="Andreopoulos W.B."/>
            <person name="Clum A."/>
            <person name="Lindquist E."/>
            <person name="Daum C."/>
            <person name="Ramamoorthy G.K."/>
            <person name="Gryganskyi A."/>
            <person name="Culley D."/>
            <person name="Magnuson J.K."/>
            <person name="James T.Y."/>
            <person name="O'Malley M.A."/>
            <person name="Stajich J.E."/>
            <person name="Spatafora J.W."/>
            <person name="Visel A."/>
            <person name="Grigoriev I.V."/>
        </authorList>
    </citation>
    <scope>NUCLEOTIDE SEQUENCE [LARGE SCALE GENOMIC DNA]</scope>
    <source>
        <strain evidence="2 3">ATCC 12442</strain>
    </source>
</reference>
<organism evidence="2 3">
    <name type="scientific">Linderina pennispora</name>
    <dbReference type="NCBI Taxonomy" id="61395"/>
    <lineage>
        <taxon>Eukaryota</taxon>
        <taxon>Fungi</taxon>
        <taxon>Fungi incertae sedis</taxon>
        <taxon>Zoopagomycota</taxon>
        <taxon>Kickxellomycotina</taxon>
        <taxon>Kickxellomycetes</taxon>
        <taxon>Kickxellales</taxon>
        <taxon>Kickxellaceae</taxon>
        <taxon>Linderina</taxon>
    </lineage>
</organism>
<feature type="region of interest" description="Disordered" evidence="1">
    <location>
        <begin position="322"/>
        <end position="432"/>
    </location>
</feature>
<dbReference type="GeneID" id="63802069"/>
<sequence>MPLTGVDNHSQDLAHTDSLAAPGAVDAAPDSNTGASPQPPTSEGPLAFGLPAGTQREYVNRLPSGQVSVASLKSFTESASAAPNNPEIVEQLANRTAAEEQSQAVMPEDQESIASSFYFGSDAHSNTLVGVAPTGSLSPPHGFGQSDGASLRVHTGSIRERNYHLRASATLDGETEYYDDVRSGSISLYGRSIVSRRRMSSLDALGFLDNDELDSVTEGSEGDASTTRVRMATDMAYNALRIGPENSIFTAGGASTTTGHRALSFATSSDPGLPSTASFYGGYYSEDEDIASLIRSDVAVYGGEDVKFPFLPDNFSEFSSSAVYSPGGMDQDRRSLQNPSEGAPSQSALPSSQHSRHRGKLTRRTTNRANENILGNAESSRMARQNSVGASSSSPHVRRTMTSTHGRRYRRQSAGEAYHAPGGTGTQGMSNPANIRPNAIMRFFKRISPRNNQL</sequence>
<keyword evidence="3" id="KW-1185">Reference proteome</keyword>
<evidence type="ECO:0000313" key="2">
    <source>
        <dbReference type="EMBL" id="ORX71132.1"/>
    </source>
</evidence>
<comment type="caution">
    <text evidence="2">The sequence shown here is derived from an EMBL/GenBank/DDBJ whole genome shotgun (WGS) entry which is preliminary data.</text>
</comment>
<dbReference type="OrthoDB" id="5594466at2759"/>
<proteinExistence type="predicted"/>
<dbReference type="EMBL" id="MCFD01000004">
    <property type="protein sequence ID" value="ORX71132.1"/>
    <property type="molecule type" value="Genomic_DNA"/>
</dbReference>
<dbReference type="AlphaFoldDB" id="A0A1Y1WCH0"/>
<feature type="compositionally biased region" description="Polar residues" evidence="1">
    <location>
        <begin position="377"/>
        <end position="404"/>
    </location>
</feature>
<protein>
    <submittedName>
        <fullName evidence="2">Uncharacterized protein</fullName>
    </submittedName>
</protein>
<dbReference type="RefSeq" id="XP_040744647.1">
    <property type="nucleotide sequence ID" value="XM_040885421.1"/>
</dbReference>
<evidence type="ECO:0000256" key="1">
    <source>
        <dbReference type="SAM" id="MobiDB-lite"/>
    </source>
</evidence>
<name>A0A1Y1WCH0_9FUNG</name>
<feature type="compositionally biased region" description="Basic residues" evidence="1">
    <location>
        <begin position="354"/>
        <end position="366"/>
    </location>
</feature>